<dbReference type="Gene3D" id="3.30.70.1060">
    <property type="entry name" value="Dimeric alpha+beta barrel"/>
    <property type="match status" value="1"/>
</dbReference>
<accession>A0A6A4RP24</accession>
<protein>
    <recommendedName>
        <fullName evidence="2">YCII-related domain-containing protein</fullName>
    </recommendedName>
</protein>
<dbReference type="InterPro" id="IPR005545">
    <property type="entry name" value="YCII"/>
</dbReference>
<dbReference type="Pfam" id="PF03795">
    <property type="entry name" value="YCII"/>
    <property type="match status" value="1"/>
</dbReference>
<evidence type="ECO:0000313" key="4">
    <source>
        <dbReference type="Proteomes" id="UP000441586"/>
    </source>
</evidence>
<dbReference type="AlphaFoldDB" id="A0A6A4RP24"/>
<comment type="similarity">
    <text evidence="1">Belongs to the YciI family.</text>
</comment>
<proteinExistence type="inferred from homology"/>
<comment type="caution">
    <text evidence="3">The sequence shown here is derived from an EMBL/GenBank/DDBJ whole genome shotgun (WGS) entry which is preliminary data.</text>
</comment>
<sequence length="104" mass="10590">MPQFIFAYHGGKKPDTPEEGAKVMDVWKSWMASMGDALIVPGAPVGMSKTVSADGITDGGGSNPLSGYTVVEAADIAAASELAKGCPMVAEASGSVEVAEILEM</sequence>
<evidence type="ECO:0000259" key="2">
    <source>
        <dbReference type="Pfam" id="PF03795"/>
    </source>
</evidence>
<organism evidence="3 4">
    <name type="scientific">Parasedimentitalea maritima</name>
    <dbReference type="NCBI Taxonomy" id="2578117"/>
    <lineage>
        <taxon>Bacteria</taxon>
        <taxon>Pseudomonadati</taxon>
        <taxon>Pseudomonadota</taxon>
        <taxon>Alphaproteobacteria</taxon>
        <taxon>Rhodobacterales</taxon>
        <taxon>Paracoccaceae</taxon>
        <taxon>Parasedimentitalea</taxon>
    </lineage>
</organism>
<dbReference type="RefSeq" id="WP_158976140.1">
    <property type="nucleotide sequence ID" value="NZ_WSFO01000001.1"/>
</dbReference>
<dbReference type="Proteomes" id="UP000441586">
    <property type="component" value="Unassembled WGS sequence"/>
</dbReference>
<evidence type="ECO:0000256" key="1">
    <source>
        <dbReference type="ARBA" id="ARBA00007689"/>
    </source>
</evidence>
<gene>
    <name evidence="3" type="ORF">GP644_00220</name>
</gene>
<evidence type="ECO:0000313" key="3">
    <source>
        <dbReference type="EMBL" id="KAE9632242.1"/>
    </source>
</evidence>
<dbReference type="SUPFAM" id="SSF54909">
    <property type="entry name" value="Dimeric alpha+beta barrel"/>
    <property type="match status" value="1"/>
</dbReference>
<reference evidence="3 4" key="1">
    <citation type="submission" date="2019-12" db="EMBL/GenBank/DDBJ databases">
        <authorList>
            <person name="Zhang Y.-J."/>
        </authorList>
    </citation>
    <scope>NUCLEOTIDE SEQUENCE [LARGE SCALE GENOMIC DNA]</scope>
    <source>
        <strain evidence="3 4">H18S-6</strain>
    </source>
</reference>
<feature type="domain" description="YCII-related" evidence="2">
    <location>
        <begin position="64"/>
        <end position="104"/>
    </location>
</feature>
<name>A0A6A4RP24_9RHOB</name>
<dbReference type="InterPro" id="IPR011008">
    <property type="entry name" value="Dimeric_a/b-barrel"/>
</dbReference>
<dbReference type="EMBL" id="WSFO01000001">
    <property type="protein sequence ID" value="KAE9632242.1"/>
    <property type="molecule type" value="Genomic_DNA"/>
</dbReference>